<dbReference type="Proteomes" id="UP000314294">
    <property type="component" value="Unassembled WGS sequence"/>
</dbReference>
<dbReference type="EMBL" id="SRLO01000032">
    <property type="protein sequence ID" value="TNN83595.1"/>
    <property type="molecule type" value="Genomic_DNA"/>
</dbReference>
<accession>A0A4Z2IZU6</accession>
<keyword evidence="2" id="KW-1185">Reference proteome</keyword>
<dbReference type="AlphaFoldDB" id="A0A4Z2IZU6"/>
<comment type="caution">
    <text evidence="1">The sequence shown here is derived from an EMBL/GenBank/DDBJ whole genome shotgun (WGS) entry which is preliminary data.</text>
</comment>
<sequence length="144" mass="16054">MLTVKRLSPLEAVAAMTGGITDSINDMTLESALTYKRSTTQEWELAARHCLRQVRPNRTPGDRVCEKMHPSTLAWLSARVCLQVKRNGRRSVGKCSLLPNITINEKKVQFLLDPDPPALIPCCQRLCGGNLLNKHGGVRVHRVK</sequence>
<reference evidence="1 2" key="1">
    <citation type="submission" date="2019-03" db="EMBL/GenBank/DDBJ databases">
        <title>First draft genome of Liparis tanakae, snailfish: a comprehensive survey of snailfish specific genes.</title>
        <authorList>
            <person name="Kim W."/>
            <person name="Song I."/>
            <person name="Jeong J.-H."/>
            <person name="Kim D."/>
            <person name="Kim S."/>
            <person name="Ryu S."/>
            <person name="Song J.Y."/>
            <person name="Lee S.K."/>
        </authorList>
    </citation>
    <scope>NUCLEOTIDE SEQUENCE [LARGE SCALE GENOMIC DNA]</scope>
    <source>
        <tissue evidence="1">Muscle</tissue>
    </source>
</reference>
<proteinExistence type="predicted"/>
<name>A0A4Z2IZU6_9TELE</name>
<evidence type="ECO:0000313" key="1">
    <source>
        <dbReference type="EMBL" id="TNN83595.1"/>
    </source>
</evidence>
<evidence type="ECO:0000313" key="2">
    <source>
        <dbReference type="Proteomes" id="UP000314294"/>
    </source>
</evidence>
<protein>
    <submittedName>
        <fullName evidence="1">Uncharacterized protein</fullName>
    </submittedName>
</protein>
<organism evidence="1 2">
    <name type="scientific">Liparis tanakae</name>
    <name type="common">Tanaka's snailfish</name>
    <dbReference type="NCBI Taxonomy" id="230148"/>
    <lineage>
        <taxon>Eukaryota</taxon>
        <taxon>Metazoa</taxon>
        <taxon>Chordata</taxon>
        <taxon>Craniata</taxon>
        <taxon>Vertebrata</taxon>
        <taxon>Euteleostomi</taxon>
        <taxon>Actinopterygii</taxon>
        <taxon>Neopterygii</taxon>
        <taxon>Teleostei</taxon>
        <taxon>Neoteleostei</taxon>
        <taxon>Acanthomorphata</taxon>
        <taxon>Eupercaria</taxon>
        <taxon>Perciformes</taxon>
        <taxon>Cottioidei</taxon>
        <taxon>Cottales</taxon>
        <taxon>Liparidae</taxon>
        <taxon>Liparis</taxon>
    </lineage>
</organism>
<gene>
    <name evidence="1" type="ORF">EYF80_006113</name>
</gene>